<reference evidence="1 2" key="1">
    <citation type="submission" date="2023-08" db="EMBL/GenBank/DDBJ databases">
        <title>Black Yeasts Isolated from many extreme environments.</title>
        <authorList>
            <person name="Coleine C."/>
            <person name="Stajich J.E."/>
            <person name="Selbmann L."/>
        </authorList>
    </citation>
    <scope>NUCLEOTIDE SEQUENCE [LARGE SCALE GENOMIC DNA]</scope>
    <source>
        <strain evidence="1 2">CCFEE 536</strain>
    </source>
</reference>
<accession>A0ABR0KE73</accession>
<sequence length="67" mass="6935">MALQSLTSTIHKASGVKEVEEEALKVEGLGTVIEEEGEVGEEVTVEAAPAIQASTAPDPQAMATLIE</sequence>
<name>A0ABR0KE73_9PEZI</name>
<feature type="non-terminal residue" evidence="1">
    <location>
        <position position="67"/>
    </location>
</feature>
<evidence type="ECO:0000313" key="2">
    <source>
        <dbReference type="Proteomes" id="UP001357485"/>
    </source>
</evidence>
<proteinExistence type="predicted"/>
<comment type="caution">
    <text evidence="1">The sequence shown here is derived from an EMBL/GenBank/DDBJ whole genome shotgun (WGS) entry which is preliminary data.</text>
</comment>
<organism evidence="1 2">
    <name type="scientific">Cryomyces antarcticus</name>
    <dbReference type="NCBI Taxonomy" id="329879"/>
    <lineage>
        <taxon>Eukaryota</taxon>
        <taxon>Fungi</taxon>
        <taxon>Dikarya</taxon>
        <taxon>Ascomycota</taxon>
        <taxon>Pezizomycotina</taxon>
        <taxon>Dothideomycetes</taxon>
        <taxon>Dothideomycetes incertae sedis</taxon>
        <taxon>Cryomyces</taxon>
    </lineage>
</organism>
<keyword evidence="2" id="KW-1185">Reference proteome</keyword>
<evidence type="ECO:0000313" key="1">
    <source>
        <dbReference type="EMBL" id="KAK5093390.1"/>
    </source>
</evidence>
<dbReference type="Proteomes" id="UP001357485">
    <property type="component" value="Unassembled WGS sequence"/>
</dbReference>
<gene>
    <name evidence="1" type="ORF">LTR16_007550</name>
</gene>
<dbReference type="EMBL" id="JAVRRA010026248">
    <property type="protein sequence ID" value="KAK5093390.1"/>
    <property type="molecule type" value="Genomic_DNA"/>
</dbReference>
<protein>
    <submittedName>
        <fullName evidence="1">Uncharacterized protein</fullName>
    </submittedName>
</protein>